<reference evidence="11" key="1">
    <citation type="submission" date="2021-04" db="EMBL/GenBank/DDBJ databases">
        <authorList>
            <person name="Tunstrom K."/>
        </authorList>
    </citation>
    <scope>NUCLEOTIDE SEQUENCE</scope>
</reference>
<feature type="region of interest" description="Disordered" evidence="8">
    <location>
        <begin position="267"/>
        <end position="345"/>
    </location>
</feature>
<dbReference type="PANTHER" id="PTHR11003:SF335">
    <property type="entry name" value="POTASSIUM CHANNEL DOMAIN-CONTAINING PROTEIN"/>
    <property type="match status" value="1"/>
</dbReference>
<evidence type="ECO:0000256" key="6">
    <source>
        <dbReference type="ARBA" id="ARBA00023136"/>
    </source>
</evidence>
<evidence type="ECO:0000256" key="2">
    <source>
        <dbReference type="ARBA" id="ARBA00022448"/>
    </source>
</evidence>
<keyword evidence="3 9" id="KW-0812">Transmembrane</keyword>
<dbReference type="OrthoDB" id="297496at2759"/>
<gene>
    <name evidence="11" type="ORF">PAPOLLO_LOCUS7842</name>
</gene>
<evidence type="ECO:0000256" key="5">
    <source>
        <dbReference type="ARBA" id="ARBA00023065"/>
    </source>
</evidence>
<proteinExistence type="predicted"/>
<feature type="compositionally biased region" description="Basic and acidic residues" evidence="8">
    <location>
        <begin position="27"/>
        <end position="45"/>
    </location>
</feature>
<comment type="subcellular location">
    <subcellularLocation>
        <location evidence="1">Membrane</location>
        <topology evidence="1">Multi-pass membrane protein</topology>
    </subcellularLocation>
</comment>
<feature type="region of interest" description="Disordered" evidence="8">
    <location>
        <begin position="835"/>
        <end position="879"/>
    </location>
</feature>
<evidence type="ECO:0000256" key="1">
    <source>
        <dbReference type="ARBA" id="ARBA00004141"/>
    </source>
</evidence>
<dbReference type="GO" id="GO:0015271">
    <property type="term" value="F:outward rectifier potassium channel activity"/>
    <property type="evidence" value="ECO:0007669"/>
    <property type="project" value="TreeGrafter"/>
</dbReference>
<evidence type="ECO:0000313" key="12">
    <source>
        <dbReference type="Proteomes" id="UP000691718"/>
    </source>
</evidence>
<keyword evidence="6 9" id="KW-0472">Membrane</keyword>
<name>A0A8S3WLZ6_PARAO</name>
<feature type="transmembrane region" description="Helical" evidence="9">
    <location>
        <begin position="893"/>
        <end position="913"/>
    </location>
</feature>
<dbReference type="GO" id="GO:0030322">
    <property type="term" value="P:stabilization of membrane potential"/>
    <property type="evidence" value="ECO:0007669"/>
    <property type="project" value="TreeGrafter"/>
</dbReference>
<dbReference type="EMBL" id="CAJQZP010000541">
    <property type="protein sequence ID" value="CAG4967701.1"/>
    <property type="molecule type" value="Genomic_DNA"/>
</dbReference>
<dbReference type="Proteomes" id="UP000691718">
    <property type="component" value="Unassembled WGS sequence"/>
</dbReference>
<feature type="region of interest" description="Disordered" evidence="8">
    <location>
        <begin position="418"/>
        <end position="452"/>
    </location>
</feature>
<feature type="compositionally biased region" description="Polar residues" evidence="8">
    <location>
        <begin position="326"/>
        <end position="335"/>
    </location>
</feature>
<feature type="compositionally biased region" description="Basic and acidic residues" evidence="8">
    <location>
        <begin position="841"/>
        <end position="854"/>
    </location>
</feature>
<feature type="compositionally biased region" description="Basic and acidic residues" evidence="8">
    <location>
        <begin position="477"/>
        <end position="487"/>
    </location>
</feature>
<keyword evidence="7" id="KW-0407">Ion channel</keyword>
<feature type="transmembrane region" description="Helical" evidence="9">
    <location>
        <begin position="947"/>
        <end position="969"/>
    </location>
</feature>
<feature type="domain" description="Potassium channel" evidence="10">
    <location>
        <begin position="901"/>
        <end position="973"/>
    </location>
</feature>
<evidence type="ECO:0000256" key="3">
    <source>
        <dbReference type="ARBA" id="ARBA00022692"/>
    </source>
</evidence>
<dbReference type="GO" id="GO:0022841">
    <property type="term" value="F:potassium ion leak channel activity"/>
    <property type="evidence" value="ECO:0007669"/>
    <property type="project" value="TreeGrafter"/>
</dbReference>
<feature type="compositionally biased region" description="Basic and acidic residues" evidence="8">
    <location>
        <begin position="115"/>
        <end position="128"/>
    </location>
</feature>
<feature type="compositionally biased region" description="Low complexity" evidence="8">
    <location>
        <begin position="497"/>
        <end position="509"/>
    </location>
</feature>
<accession>A0A8S3WLZ6</accession>
<dbReference type="Pfam" id="PF07885">
    <property type="entry name" value="Ion_trans_2"/>
    <property type="match status" value="2"/>
</dbReference>
<feature type="compositionally biased region" description="Low complexity" evidence="8">
    <location>
        <begin position="168"/>
        <end position="179"/>
    </location>
</feature>
<comment type="caution">
    <text evidence="11">The sequence shown here is derived from an EMBL/GenBank/DDBJ whole genome shotgun (WGS) entry which is preliminary data.</text>
</comment>
<evidence type="ECO:0000256" key="4">
    <source>
        <dbReference type="ARBA" id="ARBA00022989"/>
    </source>
</evidence>
<feature type="region of interest" description="Disordered" evidence="8">
    <location>
        <begin position="476"/>
        <end position="509"/>
    </location>
</feature>
<keyword evidence="2" id="KW-0813">Transport</keyword>
<dbReference type="AlphaFoldDB" id="A0A8S3WLZ6"/>
<feature type="transmembrane region" description="Helical" evidence="9">
    <location>
        <begin position="639"/>
        <end position="657"/>
    </location>
</feature>
<evidence type="ECO:0000256" key="7">
    <source>
        <dbReference type="ARBA" id="ARBA00023303"/>
    </source>
</evidence>
<feature type="region of interest" description="Disordered" evidence="8">
    <location>
        <begin position="99"/>
        <end position="224"/>
    </location>
</feature>
<feature type="transmembrane region" description="Helical" evidence="9">
    <location>
        <begin position="760"/>
        <end position="781"/>
    </location>
</feature>
<dbReference type="InterPro" id="IPR003280">
    <property type="entry name" value="2pore_dom_K_chnl"/>
</dbReference>
<feature type="transmembrane region" description="Helical" evidence="9">
    <location>
        <begin position="729"/>
        <end position="748"/>
    </location>
</feature>
<dbReference type="GO" id="GO:0005886">
    <property type="term" value="C:plasma membrane"/>
    <property type="evidence" value="ECO:0007669"/>
    <property type="project" value="TreeGrafter"/>
</dbReference>
<organism evidence="11 12">
    <name type="scientific">Parnassius apollo</name>
    <name type="common">Apollo butterfly</name>
    <name type="synonym">Papilio apollo</name>
    <dbReference type="NCBI Taxonomy" id="110799"/>
    <lineage>
        <taxon>Eukaryota</taxon>
        <taxon>Metazoa</taxon>
        <taxon>Ecdysozoa</taxon>
        <taxon>Arthropoda</taxon>
        <taxon>Hexapoda</taxon>
        <taxon>Insecta</taxon>
        <taxon>Pterygota</taxon>
        <taxon>Neoptera</taxon>
        <taxon>Endopterygota</taxon>
        <taxon>Lepidoptera</taxon>
        <taxon>Glossata</taxon>
        <taxon>Ditrysia</taxon>
        <taxon>Papilionoidea</taxon>
        <taxon>Papilionidae</taxon>
        <taxon>Parnassiinae</taxon>
        <taxon>Parnassini</taxon>
        <taxon>Parnassius</taxon>
        <taxon>Parnassius</taxon>
    </lineage>
</organism>
<feature type="compositionally biased region" description="Basic and acidic residues" evidence="8">
    <location>
        <begin position="53"/>
        <end position="68"/>
    </location>
</feature>
<feature type="compositionally biased region" description="Basic residues" evidence="8">
    <location>
        <begin position="12"/>
        <end position="26"/>
    </location>
</feature>
<feature type="compositionally biased region" description="Basic and acidic residues" evidence="8">
    <location>
        <begin position="1"/>
        <end position="11"/>
    </location>
</feature>
<dbReference type="PANTHER" id="PTHR11003">
    <property type="entry name" value="POTASSIUM CHANNEL, SUBFAMILY K"/>
    <property type="match status" value="1"/>
</dbReference>
<protein>
    <submittedName>
        <fullName evidence="11">(apollo) hypothetical protein</fullName>
    </submittedName>
</protein>
<keyword evidence="12" id="KW-1185">Reference proteome</keyword>
<keyword evidence="5" id="KW-0406">Ion transport</keyword>
<feature type="compositionally biased region" description="Polar residues" evidence="8">
    <location>
        <begin position="436"/>
        <end position="448"/>
    </location>
</feature>
<feature type="domain" description="Potassium channel" evidence="10">
    <location>
        <begin position="724"/>
        <end position="782"/>
    </location>
</feature>
<feature type="region of interest" description="Disordered" evidence="8">
    <location>
        <begin position="1"/>
        <end position="68"/>
    </location>
</feature>
<evidence type="ECO:0000256" key="8">
    <source>
        <dbReference type="SAM" id="MobiDB-lite"/>
    </source>
</evidence>
<keyword evidence="4 9" id="KW-1133">Transmembrane helix</keyword>
<evidence type="ECO:0000313" key="11">
    <source>
        <dbReference type="EMBL" id="CAG4967701.1"/>
    </source>
</evidence>
<dbReference type="InterPro" id="IPR013099">
    <property type="entry name" value="K_chnl_dom"/>
</dbReference>
<feature type="compositionally biased region" description="Basic and acidic residues" evidence="8">
    <location>
        <begin position="270"/>
        <end position="285"/>
    </location>
</feature>
<feature type="compositionally biased region" description="Basic and acidic residues" evidence="8">
    <location>
        <begin position="421"/>
        <end position="433"/>
    </location>
</feature>
<sequence>MDGESPKEYMSIRKRRNLSKIKAHTAKQREKTPEPSRTPVPHEDTTTSDDDDLHSHKNSREIEADKTYEEMKRLVQEKANLRDPVYDLDRDEVLEARAIAANEQRRRSISPFAVPDKEELSHLERKGSFIDPTNKLLSTNYTLSPKDEDKSRRSSISIDTSRVCEKGSSLSPSASANSSPRDKSFPYSLPSTPKKLEEIVYPDEVSDKQAMEKSDKSKFSSENEEVIALQEKDNTKVRKTKVPKSVESTVSTGELVTRVIQVERTPSKKLAQDEKPVVEKRERIVRTPSRKMSTDMKPTVVKQIPSKSLKEEPKSKMAPIKPARSKSATRLGSKTSESEMSEDQLYQQRIKSTNDNVPKRKVVPTPRRFLKNKSPNVNRSQSFNRTIETETNVTNGTEISQTSKEIIELMQKARARSLSIPKDDSRLPSEYKKYNNKNLQTPNKTPTSLRHKRGISCPKTIQIISDREILLGLTSKQRPDSEHDNHSRQSSGYIDASQSEYTSSCYSSSPSENEYEFDLSERTAELTRKLNLLSEEVDKRDLSGNIILAPVNEYIQKNNSIIFKQKPVLRKRSNLELGNVSQQNIKDETNIRNTSDMGISINKKQKVINYKWKVFSHWYQFKEEQKEVYQKIKLLRNRCICHILLLVIMCGFGGMMFKALEGSFENAYKCGTRNVKRDFIESLWRGSHYLREEDWKSMARKKLFEFEEQLHTAHEAGVTSYSGQRSWNFMNSFVYCLTLVTTIGYGHIAPKTTYGRVATIVYAIIGIPLFLIVLADFGKLFTRIIKFFWAFIRRFYYTRSCKKVRRTVPVQEVLKGLNIVYDVVRRPSQIFSEEDIDDMPEGEKPPPIERKLSDDVPPPLPPKPGTLKPDLENGTEPDTPAPSVFEIDDEFNLPISVAIVILIIYIIIGALAFNIWERWDFFESFYFVFISMSTIGLGDLVPDHPIFMMASILYLIFGLALTSMCINVVQVKLSDTFKQASAKLGATIGLKVAEEDGSLVPITPPPVIIAPVHKSKTEISAVDNDKSSEINDIESKNR</sequence>
<evidence type="ECO:0000256" key="9">
    <source>
        <dbReference type="SAM" id="Phobius"/>
    </source>
</evidence>
<evidence type="ECO:0000259" key="10">
    <source>
        <dbReference type="Pfam" id="PF07885"/>
    </source>
</evidence>
<feature type="compositionally biased region" description="Basic and acidic residues" evidence="8">
    <location>
        <begin position="205"/>
        <end position="221"/>
    </location>
</feature>